<dbReference type="EMBL" id="JANJQO010000030">
    <property type="protein sequence ID" value="KAJ2983412.1"/>
    <property type="molecule type" value="Genomic_DNA"/>
</dbReference>
<protein>
    <submittedName>
        <fullName evidence="1">Uncharacterized protein</fullName>
    </submittedName>
</protein>
<evidence type="ECO:0000313" key="2">
    <source>
        <dbReference type="Proteomes" id="UP001143910"/>
    </source>
</evidence>
<gene>
    <name evidence="1" type="ORF">NQ176_g703</name>
</gene>
<comment type="caution">
    <text evidence="1">The sequence shown here is derived from an EMBL/GenBank/DDBJ whole genome shotgun (WGS) entry which is preliminary data.</text>
</comment>
<name>A0ACC1NVQ7_9HYPO</name>
<dbReference type="Proteomes" id="UP001143910">
    <property type="component" value="Unassembled WGS sequence"/>
</dbReference>
<accession>A0ACC1NVQ7</accession>
<reference evidence="1" key="1">
    <citation type="submission" date="2022-08" db="EMBL/GenBank/DDBJ databases">
        <title>Genome Sequence of Lecanicillium fungicola.</title>
        <authorList>
            <person name="Buettner E."/>
        </authorList>
    </citation>
    <scope>NUCLEOTIDE SEQUENCE</scope>
    <source>
        <strain evidence="1">Babe33</strain>
    </source>
</reference>
<proteinExistence type="predicted"/>
<evidence type="ECO:0000313" key="1">
    <source>
        <dbReference type="EMBL" id="KAJ2983412.1"/>
    </source>
</evidence>
<organism evidence="1 2">
    <name type="scientific">Zarea fungicola</name>
    <dbReference type="NCBI Taxonomy" id="93591"/>
    <lineage>
        <taxon>Eukaryota</taxon>
        <taxon>Fungi</taxon>
        <taxon>Dikarya</taxon>
        <taxon>Ascomycota</taxon>
        <taxon>Pezizomycotina</taxon>
        <taxon>Sordariomycetes</taxon>
        <taxon>Hypocreomycetidae</taxon>
        <taxon>Hypocreales</taxon>
        <taxon>Cordycipitaceae</taxon>
        <taxon>Zarea</taxon>
    </lineage>
</organism>
<keyword evidence="2" id="KW-1185">Reference proteome</keyword>
<sequence length="141" mass="15823">MGIVTTTTEINSSPEHLLDFKRIPEWTQGFIRSIEPVAQKDVLEKGDKLNVKLEAASFSPVVLENSAEQFKWRGSIPGLLYGDHAFRFDPGPRPGTTTFVHSEEFSGILAFAMNLIPQGSKQKEGFEGFNRDLKRRVEGEK</sequence>